<dbReference type="InterPro" id="IPR006636">
    <property type="entry name" value="STI1_HS-bd"/>
</dbReference>
<keyword evidence="4" id="KW-1185">Reference proteome</keyword>
<evidence type="ECO:0000313" key="3">
    <source>
        <dbReference type="EMBL" id="VEL10244.1"/>
    </source>
</evidence>
<dbReference type="Pfam" id="PF23195">
    <property type="entry name" value="UBQLN1"/>
    <property type="match status" value="1"/>
</dbReference>
<proteinExistence type="predicted"/>
<dbReference type="PANTHER" id="PTHR10677">
    <property type="entry name" value="UBIQUILIN"/>
    <property type="match status" value="1"/>
</dbReference>
<feature type="compositionally biased region" description="Polar residues" evidence="1">
    <location>
        <begin position="91"/>
        <end position="106"/>
    </location>
</feature>
<accession>A0A3S4ZYI8</accession>
<dbReference type="GO" id="GO:0005829">
    <property type="term" value="C:cytosol"/>
    <property type="evidence" value="ECO:0007669"/>
    <property type="project" value="TreeGrafter"/>
</dbReference>
<protein>
    <recommendedName>
        <fullName evidence="2">STI1 domain-containing protein</fullName>
    </recommendedName>
</protein>
<dbReference type="Proteomes" id="UP000784294">
    <property type="component" value="Unassembled WGS sequence"/>
</dbReference>
<comment type="caution">
    <text evidence="3">The sequence shown here is derived from an EMBL/GenBank/DDBJ whole genome shotgun (WGS) entry which is preliminary data.</text>
</comment>
<dbReference type="GO" id="GO:0031593">
    <property type="term" value="F:polyubiquitin modification-dependent protein binding"/>
    <property type="evidence" value="ECO:0007669"/>
    <property type="project" value="TreeGrafter"/>
</dbReference>
<dbReference type="OrthoDB" id="6283019at2759"/>
<dbReference type="GO" id="GO:0006511">
    <property type="term" value="P:ubiquitin-dependent protein catabolic process"/>
    <property type="evidence" value="ECO:0007669"/>
    <property type="project" value="TreeGrafter"/>
</dbReference>
<name>A0A3S4ZYI8_9PLAT</name>
<dbReference type="PANTHER" id="PTHR10677:SF3">
    <property type="entry name" value="FI07626P-RELATED"/>
    <property type="match status" value="1"/>
</dbReference>
<feature type="region of interest" description="Disordered" evidence="1">
    <location>
        <begin position="75"/>
        <end position="143"/>
    </location>
</feature>
<evidence type="ECO:0000259" key="2">
    <source>
        <dbReference type="SMART" id="SM00727"/>
    </source>
</evidence>
<feature type="domain" description="STI1" evidence="2">
    <location>
        <begin position="1"/>
        <end position="37"/>
    </location>
</feature>
<gene>
    <name evidence="3" type="ORF">PXEA_LOCUS3684</name>
</gene>
<evidence type="ECO:0000313" key="4">
    <source>
        <dbReference type="Proteomes" id="UP000784294"/>
    </source>
</evidence>
<dbReference type="FunFam" id="1.10.260.100:FF:000001">
    <property type="entry name" value="Ubiquilin 1"/>
    <property type="match status" value="1"/>
</dbReference>
<dbReference type="InterPro" id="IPR015496">
    <property type="entry name" value="Ubiquilin"/>
</dbReference>
<dbReference type="Gene3D" id="1.10.260.100">
    <property type="match status" value="1"/>
</dbReference>
<reference evidence="3" key="1">
    <citation type="submission" date="2018-11" db="EMBL/GenBank/DDBJ databases">
        <authorList>
            <consortium name="Pathogen Informatics"/>
        </authorList>
    </citation>
    <scope>NUCLEOTIDE SEQUENCE</scope>
</reference>
<evidence type="ECO:0000256" key="1">
    <source>
        <dbReference type="SAM" id="MobiDB-lite"/>
    </source>
</evidence>
<dbReference type="SMART" id="SM00727">
    <property type="entry name" value="STI1"/>
    <property type="match status" value="1"/>
</dbReference>
<dbReference type="AlphaFoldDB" id="A0A3S4ZYI8"/>
<sequence length="176" mass="19373">MRELVERNPEVGQMLRNPDLLRQSLEIARNPSLMQEMVRNYDRALSNLESLPGGMQHLQRIFQDIQEPMMDAVRTMGGANDNPFADLASGGTHSRSTNSDQRQAAPSNEPMPNPWAVNSSNNEARPGIAGGTMAGSRTVGGDPMQNMLRQLASRPELMANAFQLLSCARTSSYSRD</sequence>
<organism evidence="3 4">
    <name type="scientific">Protopolystoma xenopodis</name>
    <dbReference type="NCBI Taxonomy" id="117903"/>
    <lineage>
        <taxon>Eukaryota</taxon>
        <taxon>Metazoa</taxon>
        <taxon>Spiralia</taxon>
        <taxon>Lophotrochozoa</taxon>
        <taxon>Platyhelminthes</taxon>
        <taxon>Monogenea</taxon>
        <taxon>Polyopisthocotylea</taxon>
        <taxon>Polystomatidea</taxon>
        <taxon>Polystomatidae</taxon>
        <taxon>Protopolystoma</taxon>
    </lineage>
</organism>
<dbReference type="EMBL" id="CAAALY010008446">
    <property type="protein sequence ID" value="VEL10244.1"/>
    <property type="molecule type" value="Genomic_DNA"/>
</dbReference>